<gene>
    <name evidence="2" type="ORF">BKK51_06155</name>
</gene>
<dbReference type="PANTHER" id="PTHR43174">
    <property type="entry name" value="UDP-N-ACETYLGLUCOSAMINE 2-EPIMERASE"/>
    <property type="match status" value="1"/>
</dbReference>
<dbReference type="InterPro" id="IPR029767">
    <property type="entry name" value="WecB-like"/>
</dbReference>
<evidence type="ECO:0000313" key="3">
    <source>
        <dbReference type="Proteomes" id="UP000188728"/>
    </source>
</evidence>
<dbReference type="InterPro" id="IPR020004">
    <property type="entry name" value="UDP-GlcNAc_Epase"/>
</dbReference>
<dbReference type="Gene3D" id="3.40.50.2000">
    <property type="entry name" value="Glycogen Phosphorylase B"/>
    <property type="match status" value="2"/>
</dbReference>
<organism evidence="2 3">
    <name type="scientific">Rodentibacter trehalosifermentans</name>
    <dbReference type="NCBI Taxonomy" id="1908263"/>
    <lineage>
        <taxon>Bacteria</taxon>
        <taxon>Pseudomonadati</taxon>
        <taxon>Pseudomonadota</taxon>
        <taxon>Gammaproteobacteria</taxon>
        <taxon>Pasteurellales</taxon>
        <taxon>Pasteurellaceae</taxon>
        <taxon>Rodentibacter</taxon>
    </lineage>
</organism>
<protein>
    <submittedName>
        <fullName evidence="2">UDP-N-acetyl-D-glucosamine 2-epimerase, UDP-hydrolysing</fullName>
    </submittedName>
</protein>
<dbReference type="GO" id="GO:0004553">
    <property type="term" value="F:hydrolase activity, hydrolyzing O-glycosyl compounds"/>
    <property type="evidence" value="ECO:0007669"/>
    <property type="project" value="InterPro"/>
</dbReference>
<dbReference type="Proteomes" id="UP000188728">
    <property type="component" value="Unassembled WGS sequence"/>
</dbReference>
<name>A0A1V3IT96_9PAST</name>
<evidence type="ECO:0000313" key="2">
    <source>
        <dbReference type="EMBL" id="OOF45508.1"/>
    </source>
</evidence>
<reference evidence="2 3" key="1">
    <citation type="submission" date="2016-10" db="EMBL/GenBank/DDBJ databases">
        <title>Rodentibacter gen. nov. and new species.</title>
        <authorList>
            <person name="Christensen H."/>
        </authorList>
    </citation>
    <scope>NUCLEOTIDE SEQUENCE [LARGE SCALE GENOMIC DNA]</scope>
    <source>
        <strain evidence="2 3">H1983213011</strain>
    </source>
</reference>
<dbReference type="CDD" id="cd03786">
    <property type="entry name" value="GTB_UDP-GlcNAc_2-Epimerase"/>
    <property type="match status" value="1"/>
</dbReference>
<comment type="caution">
    <text evidence="2">The sequence shown here is derived from an EMBL/GenBank/DDBJ whole genome shotgun (WGS) entry which is preliminary data.</text>
</comment>
<sequence length="387" mass="43901">MINKKRIAYVTGSRAEYGIVKRLLKRLQDDQELDFSLIVTAMHLDPQYGKTVEIIEQDGFTISAKITVKLDSQNNQSILTSMAETLDLFGKHFQNHHYDAIMILGDRYEMLSVATAAAMHNIPLIHLHGGEQTLGNYDEFIRHCITKMAKLHLTATEIYRKRVIQLGESPETVHNIGSLGAENGLSLVLPTKERLFFDLDLQDKPYFVVAFHPETITGQSVEEQVNQLLLAIDTFKENYQFIFIGSNSDTHSNVIFEQIKNYTEKNSFAFFTSVKPEEYLALIKYSKGLIGNSSSGLLEAPSLKAGTINIGKRQEGRVRGESVIDVDSNQAAIEQGIQKLLSDAFQTRLPMMVNPYYQENSVEKAYYLIKNFLQNNKNSNPKRFYDL</sequence>
<dbReference type="InterPro" id="IPR003331">
    <property type="entry name" value="UDP_GlcNAc_Epimerase_2_dom"/>
</dbReference>
<evidence type="ECO:0000259" key="1">
    <source>
        <dbReference type="Pfam" id="PF02350"/>
    </source>
</evidence>
<dbReference type="EMBL" id="MLHK01000031">
    <property type="protein sequence ID" value="OOF45508.1"/>
    <property type="molecule type" value="Genomic_DNA"/>
</dbReference>
<dbReference type="AlphaFoldDB" id="A0A1V3IT96"/>
<dbReference type="SUPFAM" id="SSF53756">
    <property type="entry name" value="UDP-Glycosyltransferase/glycogen phosphorylase"/>
    <property type="match status" value="1"/>
</dbReference>
<proteinExistence type="predicted"/>
<dbReference type="Pfam" id="PF02350">
    <property type="entry name" value="Epimerase_2"/>
    <property type="match status" value="1"/>
</dbReference>
<dbReference type="PANTHER" id="PTHR43174:SF3">
    <property type="entry name" value="UDP-N-ACETYLGLUCOSAMINE 2-EPIMERASE"/>
    <property type="match status" value="1"/>
</dbReference>
<dbReference type="NCBIfam" id="TIGR03568">
    <property type="entry name" value="NeuC_NnaA"/>
    <property type="match status" value="1"/>
</dbReference>
<accession>A0A1V3IT96</accession>
<feature type="domain" description="UDP-N-acetylglucosamine 2-epimerase" evidence="1">
    <location>
        <begin position="25"/>
        <end position="369"/>
    </location>
</feature>
<dbReference type="GO" id="GO:0006047">
    <property type="term" value="P:UDP-N-acetylglucosamine metabolic process"/>
    <property type="evidence" value="ECO:0007669"/>
    <property type="project" value="InterPro"/>
</dbReference>
<dbReference type="RefSeq" id="WP_077421812.1">
    <property type="nucleotide sequence ID" value="NZ_MLHK01000031.1"/>
</dbReference>